<feature type="region of interest" description="Disordered" evidence="1">
    <location>
        <begin position="73"/>
        <end position="97"/>
    </location>
</feature>
<sequence length="243" mass="28108">MTIRFIRRFLLSKTIDLKTIKLDSKRPAEAYRPSEIPNRKTLLVQPILRKKQTEKKPYLLETPIKRKALLRTPEDTKRQKINSQEDIITKDKEPTESTRNNHHCCCKRIEQENSCSNSESRQEITTYNKTEQENCAQNKTRPDNSYSIQQENSCHSNKQNTCDTRQDCSCKKQETCTYKTVQENCTNKTQQDLCGCNKQENSCVCSNLPIVFAPVMMPPAFGSIGVPYMIGQPVKLNKKVCYM</sequence>
<evidence type="ECO:0000313" key="3">
    <source>
        <dbReference type="Proteomes" id="UP000053268"/>
    </source>
</evidence>
<proteinExistence type="predicted"/>
<feature type="compositionally biased region" description="Basic and acidic residues" evidence="1">
    <location>
        <begin position="87"/>
        <end position="96"/>
    </location>
</feature>
<evidence type="ECO:0000256" key="1">
    <source>
        <dbReference type="SAM" id="MobiDB-lite"/>
    </source>
</evidence>
<name>A0A194Q4C7_PAPXU</name>
<accession>A0A194Q4C7</accession>
<evidence type="ECO:0000313" key="2">
    <source>
        <dbReference type="EMBL" id="KPJ00397.1"/>
    </source>
</evidence>
<protein>
    <submittedName>
        <fullName evidence="2">Uncharacterized protein</fullName>
    </submittedName>
</protein>
<dbReference type="EMBL" id="KQ459463">
    <property type="protein sequence ID" value="KPJ00397.1"/>
    <property type="molecule type" value="Genomic_DNA"/>
</dbReference>
<gene>
    <name evidence="2" type="ORF">RR46_06987</name>
</gene>
<organism evidence="2 3">
    <name type="scientific">Papilio xuthus</name>
    <name type="common">Asian swallowtail butterfly</name>
    <dbReference type="NCBI Taxonomy" id="66420"/>
    <lineage>
        <taxon>Eukaryota</taxon>
        <taxon>Metazoa</taxon>
        <taxon>Ecdysozoa</taxon>
        <taxon>Arthropoda</taxon>
        <taxon>Hexapoda</taxon>
        <taxon>Insecta</taxon>
        <taxon>Pterygota</taxon>
        <taxon>Neoptera</taxon>
        <taxon>Endopterygota</taxon>
        <taxon>Lepidoptera</taxon>
        <taxon>Glossata</taxon>
        <taxon>Ditrysia</taxon>
        <taxon>Papilionoidea</taxon>
        <taxon>Papilionidae</taxon>
        <taxon>Papilioninae</taxon>
        <taxon>Papilio</taxon>
    </lineage>
</organism>
<reference evidence="2 3" key="1">
    <citation type="journal article" date="2015" name="Nat. Commun.">
        <title>Outbred genome sequencing and CRISPR/Cas9 gene editing in butterflies.</title>
        <authorList>
            <person name="Li X."/>
            <person name="Fan D."/>
            <person name="Zhang W."/>
            <person name="Liu G."/>
            <person name="Zhang L."/>
            <person name="Zhao L."/>
            <person name="Fang X."/>
            <person name="Chen L."/>
            <person name="Dong Y."/>
            <person name="Chen Y."/>
            <person name="Ding Y."/>
            <person name="Zhao R."/>
            <person name="Feng M."/>
            <person name="Zhu Y."/>
            <person name="Feng Y."/>
            <person name="Jiang X."/>
            <person name="Zhu D."/>
            <person name="Xiang H."/>
            <person name="Feng X."/>
            <person name="Li S."/>
            <person name="Wang J."/>
            <person name="Zhang G."/>
            <person name="Kronforst M.R."/>
            <person name="Wang W."/>
        </authorList>
    </citation>
    <scope>NUCLEOTIDE SEQUENCE [LARGE SCALE GENOMIC DNA]</scope>
    <source>
        <strain evidence="2">Ya'a_city_454_Px</strain>
        <tissue evidence="2">Whole body</tissue>
    </source>
</reference>
<dbReference type="AlphaFoldDB" id="A0A194Q4C7"/>
<dbReference type="Proteomes" id="UP000053268">
    <property type="component" value="Unassembled WGS sequence"/>
</dbReference>
<keyword evidence="3" id="KW-1185">Reference proteome</keyword>